<protein>
    <submittedName>
        <fullName evidence="1">Putative ankyrin repeat protein</fullName>
    </submittedName>
</protein>
<dbReference type="EMBL" id="JN885992">
    <property type="protein sequence ID" value="AEX62087.1"/>
    <property type="molecule type" value="Genomic_DNA"/>
</dbReference>
<dbReference type="Gene3D" id="1.25.40.20">
    <property type="entry name" value="Ankyrin repeat-containing domain"/>
    <property type="match status" value="1"/>
</dbReference>
<organism evidence="1">
    <name type="scientific">Megavirus courdo7</name>
    <dbReference type="NCBI Taxonomy" id="1128135"/>
    <lineage>
        <taxon>Viruses</taxon>
        <taxon>Varidnaviria</taxon>
        <taxon>Bamfordvirae</taxon>
        <taxon>Nucleocytoviricota</taxon>
        <taxon>Megaviricetes</taxon>
        <taxon>Imitervirales</taxon>
        <taxon>Mimiviridae</taxon>
        <taxon>Megamimivirinae</taxon>
        <taxon>Megavirus</taxon>
    </lineage>
</organism>
<dbReference type="SUPFAM" id="SSF48403">
    <property type="entry name" value="Ankyrin repeat"/>
    <property type="match status" value="1"/>
</dbReference>
<evidence type="ECO:0000313" key="1">
    <source>
        <dbReference type="EMBL" id="AEX62087.1"/>
    </source>
</evidence>
<proteinExistence type="predicted"/>
<reference evidence="1" key="1">
    <citation type="submission" date="2011-10" db="EMBL/GenBank/DDBJ databases">
        <title>Provirophages and transpovirons: unique mobilome of giant viruses.</title>
        <authorList>
            <person name="Desnues C."/>
            <person name="LaScola B."/>
            <person name="Yutin N."/>
            <person name="Fournous G."/>
            <person name="Koonin E."/>
            <person name="Raoult D."/>
        </authorList>
    </citation>
    <scope>NUCLEOTIDE SEQUENCE</scope>
    <source>
        <strain evidence="1">Mv13-c7</strain>
    </source>
</reference>
<dbReference type="InterPro" id="IPR036770">
    <property type="entry name" value="Ankyrin_rpt-contain_sf"/>
</dbReference>
<sequence>MTYQVVSRELLDDIFKNNDTITFRNLLKSELYGYDITNIVNYCSKYNNLNLCDDLCDILFDELENMNPNLSSHALNVCLETSNNNLIQRVIDQHPMNCEQYSKLFVQACWRGTSETLALFLNYGADINHDHGYAFVRACVSGCEDVCKFLLDNGLIIDYSNPNIIKDIEIVMKKRNMKIIILLLQYGFDFSILNNMNCESNKNDTDVINILIEYNVEIINIVKLLSNK</sequence>
<name>H2ECE9_9VIRU</name>
<accession>H2ECE9</accession>
<gene>
    <name evidence="1" type="ORF">c7_R1225</name>
</gene>